<organism evidence="2 3">
    <name type="scientific">Apiospora phragmitis</name>
    <dbReference type="NCBI Taxonomy" id="2905665"/>
    <lineage>
        <taxon>Eukaryota</taxon>
        <taxon>Fungi</taxon>
        <taxon>Dikarya</taxon>
        <taxon>Ascomycota</taxon>
        <taxon>Pezizomycotina</taxon>
        <taxon>Sordariomycetes</taxon>
        <taxon>Xylariomycetidae</taxon>
        <taxon>Amphisphaeriales</taxon>
        <taxon>Apiosporaceae</taxon>
        <taxon>Apiospora</taxon>
    </lineage>
</organism>
<dbReference type="EMBL" id="JAQQWL010000011">
    <property type="protein sequence ID" value="KAK8048728.1"/>
    <property type="molecule type" value="Genomic_DNA"/>
</dbReference>
<protein>
    <submittedName>
        <fullName evidence="2">Uncharacterized protein</fullName>
    </submittedName>
</protein>
<dbReference type="GeneID" id="92094930"/>
<keyword evidence="3" id="KW-1185">Reference proteome</keyword>
<name>A0ABR1TQ65_9PEZI</name>
<reference evidence="2 3" key="1">
    <citation type="submission" date="2023-01" db="EMBL/GenBank/DDBJ databases">
        <title>Analysis of 21 Apiospora genomes using comparative genomics revels a genus with tremendous synthesis potential of carbohydrate active enzymes and secondary metabolites.</title>
        <authorList>
            <person name="Sorensen T."/>
        </authorList>
    </citation>
    <scope>NUCLEOTIDE SEQUENCE [LARGE SCALE GENOMIC DNA]</scope>
    <source>
        <strain evidence="2 3">CBS 135458</strain>
    </source>
</reference>
<dbReference type="Proteomes" id="UP001480595">
    <property type="component" value="Unassembled WGS sequence"/>
</dbReference>
<evidence type="ECO:0000313" key="3">
    <source>
        <dbReference type="Proteomes" id="UP001480595"/>
    </source>
</evidence>
<gene>
    <name evidence="2" type="ORF">PG994_010458</name>
</gene>
<dbReference type="RefSeq" id="XP_066710977.1">
    <property type="nucleotide sequence ID" value="XM_066861867.1"/>
</dbReference>
<evidence type="ECO:0000313" key="2">
    <source>
        <dbReference type="EMBL" id="KAK8048728.1"/>
    </source>
</evidence>
<feature type="region of interest" description="Disordered" evidence="1">
    <location>
        <begin position="119"/>
        <end position="180"/>
    </location>
</feature>
<accession>A0ABR1TQ65</accession>
<sequence length="447" mass="47700">MKTEQAPALYPNGDVAVPSTPSSLEIKCEPLDEDLGPIVPLGAAQAIAVQGLTPQQQGTAPTATTVVGSPVSLEQQPMHWLGLAPTAAQTVDGPGATISPLRPSGFQFNHATAAPFTPAAFQPHSVGPPGSFHFCDSDPAPFTPSASRPHPVGPPGSPAPLTPASFQPHSGGPPESTRMFGMPALQTAQQLQQDLQDAPLTESSQHAREIAFFHETLRQLDPGEVTPPTFIHILTKAAIRDPEIAMDIKRLPVQNSLGPESQAFAASVGYNRPPHMLPDAAWTFPAADCTSTGISLSDHTFPDCSKEPSPTPVANDNDVLPNMRTDKPVDFTWMVDRAEAELGWTGKYDKHAPIRRRSLAVLAASQIGSILKKIGGKMAKHGSFPNRVHILTAMREIIHAVLETPTTSAAGSEAQKYLGRYQSRFLAVVDQLTQEQKNKLKILEGGQ</sequence>
<comment type="caution">
    <text evidence="2">The sequence shown here is derived from an EMBL/GenBank/DDBJ whole genome shotgun (WGS) entry which is preliminary data.</text>
</comment>
<feature type="region of interest" description="Disordered" evidence="1">
    <location>
        <begin position="300"/>
        <end position="319"/>
    </location>
</feature>
<proteinExistence type="predicted"/>
<evidence type="ECO:0000256" key="1">
    <source>
        <dbReference type="SAM" id="MobiDB-lite"/>
    </source>
</evidence>
<feature type="compositionally biased region" description="Pro residues" evidence="1">
    <location>
        <begin position="151"/>
        <end position="161"/>
    </location>
</feature>